<proteinExistence type="predicted"/>
<sequence>MFNSMDDNIKLGNASFDNMMFVLKNEITRKNHKDYKFMDNEMQEIADDIWAMPAYMKEEDDYSSFFMFTKIESGDTVVAFSEGQLNDGNFALSNPMTSGKGLNRLFKHDEKRAHSVLHFLNMISKADEGNWRIVE</sequence>
<reference evidence="1 2" key="1">
    <citation type="journal article" date="2015" name="Genome Announc.">
        <title>Expanding the biotechnology potential of lactobacilli through comparative genomics of 213 strains and associated genera.</title>
        <authorList>
            <person name="Sun Z."/>
            <person name="Harris H.M."/>
            <person name="McCann A."/>
            <person name="Guo C."/>
            <person name="Argimon S."/>
            <person name="Zhang W."/>
            <person name="Yang X."/>
            <person name="Jeffery I.B."/>
            <person name="Cooney J.C."/>
            <person name="Kagawa T.F."/>
            <person name="Liu W."/>
            <person name="Song Y."/>
            <person name="Salvetti E."/>
            <person name="Wrobel A."/>
            <person name="Rasinkangas P."/>
            <person name="Parkhill J."/>
            <person name="Rea M.C."/>
            <person name="O'Sullivan O."/>
            <person name="Ritari J."/>
            <person name="Douillard F.P."/>
            <person name="Paul Ross R."/>
            <person name="Yang R."/>
            <person name="Briner A.E."/>
            <person name="Felis G.E."/>
            <person name="de Vos W.M."/>
            <person name="Barrangou R."/>
            <person name="Klaenhammer T.R."/>
            <person name="Caufield P.W."/>
            <person name="Cui Y."/>
            <person name="Zhang H."/>
            <person name="O'Toole P.W."/>
        </authorList>
    </citation>
    <scope>NUCLEOTIDE SEQUENCE [LARGE SCALE GENOMIC DNA]</scope>
    <source>
        <strain evidence="1 2">DSM 23829</strain>
    </source>
</reference>
<evidence type="ECO:0000313" key="2">
    <source>
        <dbReference type="Proteomes" id="UP000052012"/>
    </source>
</evidence>
<protein>
    <submittedName>
        <fullName evidence="1">Uncharacterized protein</fullName>
    </submittedName>
</protein>
<evidence type="ECO:0000313" key="1">
    <source>
        <dbReference type="EMBL" id="KRM68245.1"/>
    </source>
</evidence>
<dbReference type="STRING" id="1423781.FD06_GL001266"/>
<accession>A0A0R2ANH0</accession>
<gene>
    <name evidence="1" type="ORF">FD06_GL001266</name>
</gene>
<dbReference type="EMBL" id="AYYQ01000029">
    <property type="protein sequence ID" value="KRM68245.1"/>
    <property type="molecule type" value="Genomic_DNA"/>
</dbReference>
<dbReference type="AlphaFoldDB" id="A0A0R2ANH0"/>
<comment type="caution">
    <text evidence="1">The sequence shown here is derived from an EMBL/GenBank/DDBJ whole genome shotgun (WGS) entry which is preliminary data.</text>
</comment>
<dbReference type="Proteomes" id="UP000052012">
    <property type="component" value="Unassembled WGS sequence"/>
</dbReference>
<name>A0A0R2ANH0_9LACO</name>
<dbReference type="PATRIC" id="fig|1423781.4.peg.1312"/>
<keyword evidence="2" id="KW-1185">Reference proteome</keyword>
<organism evidence="1 2">
    <name type="scientific">Apilactobacillus ozensis DSM 23829 = JCM 17196</name>
    <dbReference type="NCBI Taxonomy" id="1423781"/>
    <lineage>
        <taxon>Bacteria</taxon>
        <taxon>Bacillati</taxon>
        <taxon>Bacillota</taxon>
        <taxon>Bacilli</taxon>
        <taxon>Lactobacillales</taxon>
        <taxon>Lactobacillaceae</taxon>
        <taxon>Apilactobacillus</taxon>
    </lineage>
</organism>